<name>A0A078A9S3_STYLE</name>
<dbReference type="Proteomes" id="UP000039865">
    <property type="component" value="Unassembled WGS sequence"/>
</dbReference>
<evidence type="ECO:0000313" key="2">
    <source>
        <dbReference type="EMBL" id="CDW78929.1"/>
    </source>
</evidence>
<proteinExistence type="predicted"/>
<dbReference type="InParanoid" id="A0A078A9S3"/>
<organism evidence="2 3">
    <name type="scientific">Stylonychia lemnae</name>
    <name type="common">Ciliate</name>
    <dbReference type="NCBI Taxonomy" id="5949"/>
    <lineage>
        <taxon>Eukaryota</taxon>
        <taxon>Sar</taxon>
        <taxon>Alveolata</taxon>
        <taxon>Ciliophora</taxon>
        <taxon>Intramacronucleata</taxon>
        <taxon>Spirotrichea</taxon>
        <taxon>Stichotrichia</taxon>
        <taxon>Sporadotrichida</taxon>
        <taxon>Oxytrichidae</taxon>
        <taxon>Stylonychinae</taxon>
        <taxon>Stylonychia</taxon>
    </lineage>
</organism>
<evidence type="ECO:0000256" key="1">
    <source>
        <dbReference type="SAM" id="MobiDB-lite"/>
    </source>
</evidence>
<feature type="region of interest" description="Disordered" evidence="1">
    <location>
        <begin position="205"/>
        <end position="239"/>
    </location>
</feature>
<dbReference type="AlphaFoldDB" id="A0A078A9S3"/>
<protein>
    <submittedName>
        <fullName evidence="2">Uncharacterized protein</fullName>
    </submittedName>
</protein>
<dbReference type="EMBL" id="CCKQ01007545">
    <property type="protein sequence ID" value="CDW78929.1"/>
    <property type="molecule type" value="Genomic_DNA"/>
</dbReference>
<evidence type="ECO:0000313" key="3">
    <source>
        <dbReference type="Proteomes" id="UP000039865"/>
    </source>
</evidence>
<reference evidence="2 3" key="1">
    <citation type="submission" date="2014-06" db="EMBL/GenBank/DDBJ databases">
        <authorList>
            <person name="Swart Estienne"/>
        </authorList>
    </citation>
    <scope>NUCLEOTIDE SEQUENCE [LARGE SCALE GENOMIC DNA]</scope>
    <source>
        <strain evidence="2 3">130c</strain>
    </source>
</reference>
<dbReference type="OrthoDB" id="10649491at2759"/>
<accession>A0A078A9S3</accession>
<gene>
    <name evidence="2" type="primary">Contig17423.g18535</name>
    <name evidence="2" type="ORF">STYLEM_7914</name>
</gene>
<keyword evidence="3" id="KW-1185">Reference proteome</keyword>
<sequence>MEASQRTHTPKMAHNQQIWQPQSTLDCIQAYQRFNYDNGKHYRVESDKGQQVRIESPQKLYYTPQSDKLEGYSQCPRPVALPYENVIDYNLRLQTSQYKRIQKDSLNVIGSFQDSRNQNIKNRVPTQQLMSHLSGTKTAFKINIENYRDKLINSVSKHIPSDTPEKKYNVEIEELLSESKPLTQNTGKRIKKGQEQIEQLRKKLMSNQSGKSIHGRVLSSPPEQPKFHGSNSGSPLRGQSALDQTQISNFRATSATYQFRPATTNTGFKSIANKSINISSIASPKQTNFSMNNTNAKQDLINQSMAEQSSYKYDPNQSLISNFWHKKARTVDGFETLKERYQGTLIKSFLEQARQRQNLNADEQGKSVNQDFDKFRNKWVDTDESQSFTLYNQTKTGRELLQQVKQQEIDQSISLPKKVQEYRAKTKGRFGGTQINDPAINFNKDKKWLLKANPVAKAAEDKYIRRDRFLLEKRRFQRILKEIQCEEVAGIKGVTKMPEQFVMKTKPPQ</sequence>